<feature type="region of interest" description="Disordered" evidence="1">
    <location>
        <begin position="66"/>
        <end position="126"/>
    </location>
</feature>
<proteinExistence type="predicted"/>
<feature type="compositionally biased region" description="Polar residues" evidence="1">
    <location>
        <begin position="178"/>
        <end position="192"/>
    </location>
</feature>
<feature type="region of interest" description="Disordered" evidence="1">
    <location>
        <begin position="149"/>
        <end position="211"/>
    </location>
</feature>
<gene>
    <name evidence="3" type="primary">LOC110989860</name>
</gene>
<feature type="compositionally biased region" description="Polar residues" evidence="1">
    <location>
        <begin position="592"/>
        <end position="601"/>
    </location>
</feature>
<reference evidence="3" key="1">
    <citation type="submission" date="2025-08" db="UniProtKB">
        <authorList>
            <consortium name="RefSeq"/>
        </authorList>
    </citation>
    <scope>IDENTIFICATION</scope>
</reference>
<feature type="compositionally biased region" description="Basic residues" evidence="1">
    <location>
        <begin position="537"/>
        <end position="547"/>
    </location>
</feature>
<organism evidence="2 3">
    <name type="scientific">Acanthaster planci</name>
    <name type="common">Crown-of-thorns starfish</name>
    <dbReference type="NCBI Taxonomy" id="133434"/>
    <lineage>
        <taxon>Eukaryota</taxon>
        <taxon>Metazoa</taxon>
        <taxon>Echinodermata</taxon>
        <taxon>Eleutherozoa</taxon>
        <taxon>Asterozoa</taxon>
        <taxon>Asteroidea</taxon>
        <taxon>Valvatacea</taxon>
        <taxon>Valvatida</taxon>
        <taxon>Acanthasteridae</taxon>
        <taxon>Acanthaster</taxon>
    </lineage>
</organism>
<dbReference type="AlphaFoldDB" id="A0A8B7ZYR1"/>
<keyword evidence="2" id="KW-1185">Reference proteome</keyword>
<dbReference type="KEGG" id="aplc:110989860"/>
<accession>A0A8B7ZYR1</accession>
<feature type="compositionally biased region" description="Acidic residues" evidence="1">
    <location>
        <begin position="150"/>
        <end position="162"/>
    </location>
</feature>
<feature type="compositionally biased region" description="Basic and acidic residues" evidence="1">
    <location>
        <begin position="163"/>
        <end position="175"/>
    </location>
</feature>
<evidence type="ECO:0000256" key="1">
    <source>
        <dbReference type="SAM" id="MobiDB-lite"/>
    </source>
</evidence>
<dbReference type="GeneID" id="110989860"/>
<feature type="compositionally biased region" description="Polar residues" evidence="1">
    <location>
        <begin position="23"/>
        <end position="44"/>
    </location>
</feature>
<feature type="region of interest" description="Disordered" evidence="1">
    <location>
        <begin position="1"/>
        <end position="44"/>
    </location>
</feature>
<feature type="compositionally biased region" description="Acidic residues" evidence="1">
    <location>
        <begin position="434"/>
        <end position="519"/>
    </location>
</feature>
<protein>
    <submittedName>
        <fullName evidence="3">Glutamic acid-rich protein-like</fullName>
    </submittedName>
</protein>
<feature type="region of interest" description="Disordered" evidence="1">
    <location>
        <begin position="407"/>
        <end position="630"/>
    </location>
</feature>
<sequence>MSMKGITPGHTEGECSPGHTEGECSQQVTKSRTPFSQIQNTKNENLPEEFFIAECTQKANGKHRDEHCVQNDDAGSNNGNEEGKMEAACSENLLEKDVSQRKTPKAKKRKSRRLRINLEESDGDEEARVSMCQARNQYIDNVNLEIEAVSSDEEEGEEADDLPLEREKSDTENIDRGASSSVKRLNRNSMNKHNPETKRCTDSSFRSGHASPEHIERLESGLKQRGIISQGQKLETTSDQICLTKVEDLGWTAGRCSCGKEGLRYLFHIKNMLTKKETYVGSRCILLFKLCKEIAETVKMLLCNGITGTLIDKDNLKFLIQKNTGLVKHSKEMKKLGSLPLHQDSKRGWEILTVRAEEGIGSKVLEMKEGLVYKIRLQLTFKEDTDGFGLWQAEMIDFVSVPKGMMQSTHSDADNGGTEKKETKKHSKGSQWDFDGEESDEEFDGEESDEDFDGEESDEDFDGEESDEDFDGEESDEDFDGEESDEDFDGEDSDMDADSEDSDMDANSEEYGTDADSDGSDMGGDSQESDWYVDRGHRTRTGGPKRRNCQESDTDESAEESDSVDLEDANPSLHQSNQCKSRNTSRDKRQTRSGSQSSQNDACGRKRKMGKESKNKKRKRQKTSNKREIKVELELMTEDSTPVNWIVVTSPASTSASHQEIVRVKIEDTKIENGNRSTVRKVAHVSLEAKKSRKDQ</sequence>
<feature type="compositionally biased region" description="Basic residues" evidence="1">
    <location>
        <begin position="605"/>
        <end position="624"/>
    </location>
</feature>
<feature type="compositionally biased region" description="Basic and acidic residues" evidence="1">
    <location>
        <begin position="411"/>
        <end position="422"/>
    </location>
</feature>
<dbReference type="RefSeq" id="XP_022110232.1">
    <property type="nucleotide sequence ID" value="XM_022254540.1"/>
</dbReference>
<feature type="compositionally biased region" description="Polar residues" evidence="1">
    <location>
        <begin position="572"/>
        <end position="582"/>
    </location>
</feature>
<name>A0A8B7ZYR1_ACAPL</name>
<feature type="compositionally biased region" description="Basic residues" evidence="1">
    <location>
        <begin position="102"/>
        <end position="115"/>
    </location>
</feature>
<feature type="compositionally biased region" description="Acidic residues" evidence="1">
    <location>
        <begin position="552"/>
        <end position="568"/>
    </location>
</feature>
<evidence type="ECO:0000313" key="2">
    <source>
        <dbReference type="Proteomes" id="UP000694845"/>
    </source>
</evidence>
<dbReference type="OrthoDB" id="10599045at2759"/>
<dbReference type="Proteomes" id="UP000694845">
    <property type="component" value="Unplaced"/>
</dbReference>
<evidence type="ECO:0000313" key="3">
    <source>
        <dbReference type="RefSeq" id="XP_022110232.1"/>
    </source>
</evidence>